<dbReference type="SUPFAM" id="SSF56112">
    <property type="entry name" value="Protein kinase-like (PK-like)"/>
    <property type="match status" value="1"/>
</dbReference>
<evidence type="ECO:0000256" key="2">
    <source>
        <dbReference type="SAM" id="Phobius"/>
    </source>
</evidence>
<evidence type="ECO:0000313" key="4">
    <source>
        <dbReference type="EMBL" id="NYE73793.1"/>
    </source>
</evidence>
<dbReference type="CDD" id="cd05121">
    <property type="entry name" value="ABC1_ADCK3-like"/>
    <property type="match status" value="1"/>
</dbReference>
<dbReference type="InterPro" id="IPR004147">
    <property type="entry name" value="ABC1_dom"/>
</dbReference>
<feature type="transmembrane region" description="Helical" evidence="2">
    <location>
        <begin position="6"/>
        <end position="22"/>
    </location>
</feature>
<dbReference type="EMBL" id="JACCBU010000001">
    <property type="protein sequence ID" value="NYE73793.1"/>
    <property type="molecule type" value="Genomic_DNA"/>
</dbReference>
<dbReference type="PANTHER" id="PTHR10566:SF113">
    <property type="entry name" value="PROTEIN ACTIVITY OF BC1 COMPLEX KINASE 7, CHLOROPLASTIC"/>
    <property type="match status" value="1"/>
</dbReference>
<dbReference type="AlphaFoldDB" id="A0A7Y9IBW8"/>
<dbReference type="RefSeq" id="WP_179755560.1">
    <property type="nucleotide sequence ID" value="NZ_JACCBU010000001.1"/>
</dbReference>
<keyword evidence="4" id="KW-0830">Ubiquinone</keyword>
<keyword evidence="2" id="KW-1133">Transmembrane helix</keyword>
<reference evidence="4 5" key="1">
    <citation type="submission" date="2020-07" db="EMBL/GenBank/DDBJ databases">
        <title>Sequencing the genomes of 1000 actinobacteria strains.</title>
        <authorList>
            <person name="Klenk H.-P."/>
        </authorList>
    </citation>
    <scope>NUCLEOTIDE SEQUENCE [LARGE SCALE GENOMIC DNA]</scope>
    <source>
        <strain evidence="4 5">DSM 22083</strain>
    </source>
</reference>
<organism evidence="4 5">
    <name type="scientific">Microlunatus parietis</name>
    <dbReference type="NCBI Taxonomy" id="682979"/>
    <lineage>
        <taxon>Bacteria</taxon>
        <taxon>Bacillati</taxon>
        <taxon>Actinomycetota</taxon>
        <taxon>Actinomycetes</taxon>
        <taxon>Propionibacteriales</taxon>
        <taxon>Propionibacteriaceae</taxon>
        <taxon>Microlunatus</taxon>
    </lineage>
</organism>
<name>A0A7Y9IBW8_9ACTN</name>
<feature type="transmembrane region" description="Helical" evidence="2">
    <location>
        <begin position="34"/>
        <end position="54"/>
    </location>
</feature>
<sequence length="663" mass="71785">MVEILGIASLIAMAALVAYIARRVLGVPIGWPRSILVGLIMVGSLGTTLPWIAFQSGLFEQNENRVPLGLLLIFVLVLAWGFFLAIAVLVVAELIIPTGTIPTPWRVLRSTRERFRRFRRYVQVIAIAVRHGLGGFLRPRARDRVTGLAAETRTASVARSLRRALNDAGVTFIKIGQMLSARPDLVPDVFVRELSQLQSSTTALPWPAIRPVIEAGLGRPIDEVFTEIDPEPLAAASVAQVHTAVLITGESVVVKVQRPGARAQVTADLDIVGRLADRLERATGWARELGVRRLAEGFAASLREELDYRVEADNMIGVAAATRPESEIIIPRVFPEYSGETILVQERLTGTPIGNSTETLAGLTTEARSAAAQRLLGAVLDQIMISGVFHADLHPGNVVIDAEGRIGLLDFGSVGRLDDHSRDALGLLLLAVDRNNSIAATDALVEILERPPVPLDEKAMEREVGQLIVRYRSGTTTTGGMFGNIFGLVRRYGFAIPGQVAAAFRALAALEGTCRLIDPKLDLVQVARSHGGEIFAAAANPEKIRQQLDSELLNLLPLLRRLPRRVNKISEDLERGRLSINLRLLSDESDRNFLLGLAHQVIVAVLASAATLAAIIMITATGGPNLPGTTIQVFPVIGACLLFVGFVLALRSLVLIFRRSWSS</sequence>
<feature type="transmembrane region" description="Helical" evidence="2">
    <location>
        <begin position="633"/>
        <end position="657"/>
    </location>
</feature>
<feature type="transmembrane region" description="Helical" evidence="2">
    <location>
        <begin position="66"/>
        <end position="96"/>
    </location>
</feature>
<dbReference type="Proteomes" id="UP000569914">
    <property type="component" value="Unassembled WGS sequence"/>
</dbReference>
<gene>
    <name evidence="4" type="ORF">BKA15_005122</name>
</gene>
<dbReference type="PANTHER" id="PTHR10566">
    <property type="entry name" value="CHAPERONE-ACTIVITY OF BC1 COMPLEX CABC1 -RELATED"/>
    <property type="match status" value="1"/>
</dbReference>
<keyword evidence="2" id="KW-0812">Transmembrane</keyword>
<dbReference type="InterPro" id="IPR011009">
    <property type="entry name" value="Kinase-like_dom_sf"/>
</dbReference>
<evidence type="ECO:0000259" key="3">
    <source>
        <dbReference type="Pfam" id="PF03109"/>
    </source>
</evidence>
<feature type="transmembrane region" description="Helical" evidence="2">
    <location>
        <begin position="593"/>
        <end position="621"/>
    </location>
</feature>
<evidence type="ECO:0000313" key="5">
    <source>
        <dbReference type="Proteomes" id="UP000569914"/>
    </source>
</evidence>
<comment type="similarity">
    <text evidence="1">Belongs to the protein kinase superfamily. ADCK protein kinase family.</text>
</comment>
<dbReference type="InterPro" id="IPR050154">
    <property type="entry name" value="UbiB_kinase"/>
</dbReference>
<feature type="domain" description="ABC1 atypical kinase-like" evidence="3">
    <location>
        <begin position="196"/>
        <end position="435"/>
    </location>
</feature>
<evidence type="ECO:0000256" key="1">
    <source>
        <dbReference type="ARBA" id="ARBA00009670"/>
    </source>
</evidence>
<protein>
    <submittedName>
        <fullName evidence="4">Ubiquinone biosynthesis protein</fullName>
    </submittedName>
</protein>
<keyword evidence="2" id="KW-0472">Membrane</keyword>
<proteinExistence type="inferred from homology"/>
<comment type="caution">
    <text evidence="4">The sequence shown here is derived from an EMBL/GenBank/DDBJ whole genome shotgun (WGS) entry which is preliminary data.</text>
</comment>
<dbReference type="Pfam" id="PF03109">
    <property type="entry name" value="ABC1"/>
    <property type="match status" value="1"/>
</dbReference>
<accession>A0A7Y9IBW8</accession>
<keyword evidence="5" id="KW-1185">Reference proteome</keyword>
<dbReference type="Gene3D" id="1.10.510.10">
    <property type="entry name" value="Transferase(Phosphotransferase) domain 1"/>
    <property type="match status" value="1"/>
</dbReference>